<gene>
    <name evidence="3" type="ORF">jhhlp_006620</name>
</gene>
<evidence type="ECO:0000256" key="1">
    <source>
        <dbReference type="ARBA" id="ARBA00023242"/>
    </source>
</evidence>
<name>A0A2N3N6F3_9PEZI</name>
<keyword evidence="1" id="KW-0539">Nucleus</keyword>
<dbReference type="VEuPathDB" id="FungiDB:jhhlp_006620"/>
<proteinExistence type="predicted"/>
<dbReference type="STRING" id="41688.A0A2N3N6F3"/>
<reference evidence="3 4" key="1">
    <citation type="journal article" date="2017" name="G3 (Bethesda)">
        <title>First Draft Genome Sequence of the Pathogenic Fungus Lomentospora prolificans (Formerly Scedosporium prolificans).</title>
        <authorList>
            <person name="Luo R."/>
            <person name="Zimin A."/>
            <person name="Workman R."/>
            <person name="Fan Y."/>
            <person name="Pertea G."/>
            <person name="Grossman N."/>
            <person name="Wear M.P."/>
            <person name="Jia B."/>
            <person name="Miller H."/>
            <person name="Casadevall A."/>
            <person name="Timp W."/>
            <person name="Zhang S.X."/>
            <person name="Salzberg S.L."/>
        </authorList>
    </citation>
    <scope>NUCLEOTIDE SEQUENCE [LARGE SCALE GENOMIC DNA]</scope>
    <source>
        <strain evidence="3 4">JHH-5317</strain>
    </source>
</reference>
<dbReference type="InParanoid" id="A0A2N3N6F3"/>
<feature type="compositionally biased region" description="Low complexity" evidence="2">
    <location>
        <begin position="42"/>
        <end position="52"/>
    </location>
</feature>
<feature type="region of interest" description="Disordered" evidence="2">
    <location>
        <begin position="31"/>
        <end position="74"/>
    </location>
</feature>
<dbReference type="Proteomes" id="UP000233524">
    <property type="component" value="Unassembled WGS sequence"/>
</dbReference>
<evidence type="ECO:0000256" key="2">
    <source>
        <dbReference type="SAM" id="MobiDB-lite"/>
    </source>
</evidence>
<organism evidence="3 4">
    <name type="scientific">Lomentospora prolificans</name>
    <dbReference type="NCBI Taxonomy" id="41688"/>
    <lineage>
        <taxon>Eukaryota</taxon>
        <taxon>Fungi</taxon>
        <taxon>Dikarya</taxon>
        <taxon>Ascomycota</taxon>
        <taxon>Pezizomycotina</taxon>
        <taxon>Sordariomycetes</taxon>
        <taxon>Hypocreomycetidae</taxon>
        <taxon>Microascales</taxon>
        <taxon>Microascaceae</taxon>
        <taxon>Lomentospora</taxon>
    </lineage>
</organism>
<evidence type="ECO:0008006" key="5">
    <source>
        <dbReference type="Google" id="ProtNLM"/>
    </source>
</evidence>
<evidence type="ECO:0000313" key="4">
    <source>
        <dbReference type="Proteomes" id="UP000233524"/>
    </source>
</evidence>
<evidence type="ECO:0000313" key="3">
    <source>
        <dbReference type="EMBL" id="PKS08008.1"/>
    </source>
</evidence>
<accession>A0A2N3N6F3</accession>
<dbReference type="InterPro" id="IPR021858">
    <property type="entry name" value="Fun_TF"/>
</dbReference>
<keyword evidence="4" id="KW-1185">Reference proteome</keyword>
<comment type="caution">
    <text evidence="3">The sequence shown here is derived from an EMBL/GenBank/DDBJ whole genome shotgun (WGS) entry which is preliminary data.</text>
</comment>
<dbReference type="OrthoDB" id="4158087at2759"/>
<dbReference type="EMBL" id="NLAX01000701">
    <property type="protein sequence ID" value="PKS08008.1"/>
    <property type="molecule type" value="Genomic_DNA"/>
</dbReference>
<dbReference type="PANTHER" id="PTHR37540:SF9">
    <property type="entry name" value="ZN(2)-C6 FUNGAL-TYPE DOMAIN-CONTAINING PROTEIN"/>
    <property type="match status" value="1"/>
</dbReference>
<dbReference type="PANTHER" id="PTHR37540">
    <property type="entry name" value="TRANSCRIPTION FACTOR (ACR-2), PUTATIVE-RELATED-RELATED"/>
    <property type="match status" value="1"/>
</dbReference>
<dbReference type="AlphaFoldDB" id="A0A2N3N6F3"/>
<sequence>METSFHFVNGIETDRASKRLMRRHVMKGKNLGKKLHRPSKLTPAKAAPGATEAADEVSRLRGRGASDPSQGQKSLPVVHLARDFGTPFQTLAHSVTLTPDSLPIIHQYFTFTVNRMYPVPPGISLCESKCFWFRIILTDEEAYHCNLALMQACNETFAKNDQNSPKALYHLSRTITHVRKRLEGSDALSDSTMGLVMSLITQEFLRGRYMDARVHMRGLARMVELRGGLDSLQDNQPLLLKICKTDIMFTLIFGDPTIFFRDQRLDFFTRNGPSIDEGRIASLDPYNALDPYFFEILVDALRFSTLFNDRPRDRELNLLTFQGMLMSICYRLLRIEQPNGQELESDIQAAYRTGLMIFMMTTFLKRDHRRTVEYKLASRGLLKVLDRQQENQQDDLVLWVMVVGAIWISGGDAEWLVPRIHETAQRLGIVTWADARALLAKFPWIYDLHDGPGQALWNQTQ</sequence>
<protein>
    <recommendedName>
        <fullName evidence="5">Transcription factor domain-containing protein</fullName>
    </recommendedName>
</protein>
<dbReference type="Pfam" id="PF11951">
    <property type="entry name" value="Fungal_trans_2"/>
    <property type="match status" value="1"/>
</dbReference>